<keyword evidence="5" id="KW-0732">Signal</keyword>
<dbReference type="InterPro" id="IPR050333">
    <property type="entry name" value="SLRP"/>
</dbReference>
<feature type="region of interest" description="Disordered" evidence="3">
    <location>
        <begin position="217"/>
        <end position="258"/>
    </location>
</feature>
<feature type="region of interest" description="Disordered" evidence="3">
    <location>
        <begin position="799"/>
        <end position="842"/>
    </location>
</feature>
<keyword evidence="4" id="KW-1133">Transmembrane helix</keyword>
<evidence type="ECO:0000256" key="5">
    <source>
        <dbReference type="SAM" id="SignalP"/>
    </source>
</evidence>
<dbReference type="Proteomes" id="UP001168990">
    <property type="component" value="Unassembled WGS sequence"/>
</dbReference>
<evidence type="ECO:0000256" key="2">
    <source>
        <dbReference type="ARBA" id="ARBA00022737"/>
    </source>
</evidence>
<keyword evidence="1" id="KW-0433">Leucine-rich repeat</keyword>
<keyword evidence="7" id="KW-1185">Reference proteome</keyword>
<comment type="caution">
    <text evidence="6">The sequence shown here is derived from an EMBL/GenBank/DDBJ whole genome shotgun (WGS) entry which is preliminary data.</text>
</comment>
<dbReference type="EMBL" id="JAQQBS010000003">
    <property type="protein sequence ID" value="KAK0171238.1"/>
    <property type="molecule type" value="Genomic_DNA"/>
</dbReference>
<feature type="compositionally biased region" description="Low complexity" evidence="3">
    <location>
        <begin position="184"/>
        <end position="195"/>
    </location>
</feature>
<feature type="chain" id="PRO_5041230876" description="Insulin-like growth factor-binding protein complex acid labile subunit" evidence="5">
    <location>
        <begin position="30"/>
        <end position="971"/>
    </location>
</feature>
<dbReference type="InterPro" id="IPR032675">
    <property type="entry name" value="LRR_dom_sf"/>
</dbReference>
<keyword evidence="4" id="KW-0812">Transmembrane</keyword>
<dbReference type="InterPro" id="IPR016024">
    <property type="entry name" value="ARM-type_fold"/>
</dbReference>
<dbReference type="SUPFAM" id="SSF48371">
    <property type="entry name" value="ARM repeat"/>
    <property type="match status" value="1"/>
</dbReference>
<dbReference type="Gene3D" id="3.80.10.10">
    <property type="entry name" value="Ribonuclease Inhibitor"/>
    <property type="match status" value="4"/>
</dbReference>
<proteinExistence type="predicted"/>
<dbReference type="SUPFAM" id="SSF52058">
    <property type="entry name" value="L domain-like"/>
    <property type="match status" value="2"/>
</dbReference>
<dbReference type="Pfam" id="PF13855">
    <property type="entry name" value="LRR_8"/>
    <property type="match status" value="4"/>
</dbReference>
<name>A0AA39FKN1_9HYME</name>
<dbReference type="AlphaFoldDB" id="A0AA39FKN1"/>
<feature type="compositionally biased region" description="Acidic residues" evidence="3">
    <location>
        <begin position="822"/>
        <end position="835"/>
    </location>
</feature>
<evidence type="ECO:0008006" key="8">
    <source>
        <dbReference type="Google" id="ProtNLM"/>
    </source>
</evidence>
<protein>
    <recommendedName>
        <fullName evidence="8">Insulin-like growth factor-binding protein complex acid labile subunit</fullName>
    </recommendedName>
</protein>
<accession>A0AA39FKN1</accession>
<dbReference type="PANTHER" id="PTHR45712:SF22">
    <property type="entry name" value="INSULIN-LIKE GROWTH FACTOR-BINDING PROTEIN COMPLEX ACID LABILE SUBUNIT"/>
    <property type="match status" value="1"/>
</dbReference>
<dbReference type="PANTHER" id="PTHR45712">
    <property type="entry name" value="AGAP008170-PA"/>
    <property type="match status" value="1"/>
</dbReference>
<dbReference type="SMART" id="SM00369">
    <property type="entry name" value="LRR_TYP"/>
    <property type="match status" value="9"/>
</dbReference>
<keyword evidence="4" id="KW-0472">Membrane</keyword>
<evidence type="ECO:0000256" key="4">
    <source>
        <dbReference type="SAM" id="Phobius"/>
    </source>
</evidence>
<organism evidence="6 7">
    <name type="scientific">Microctonus aethiopoides</name>
    <dbReference type="NCBI Taxonomy" id="144406"/>
    <lineage>
        <taxon>Eukaryota</taxon>
        <taxon>Metazoa</taxon>
        <taxon>Ecdysozoa</taxon>
        <taxon>Arthropoda</taxon>
        <taxon>Hexapoda</taxon>
        <taxon>Insecta</taxon>
        <taxon>Pterygota</taxon>
        <taxon>Neoptera</taxon>
        <taxon>Endopterygota</taxon>
        <taxon>Hymenoptera</taxon>
        <taxon>Apocrita</taxon>
        <taxon>Ichneumonoidea</taxon>
        <taxon>Braconidae</taxon>
        <taxon>Euphorinae</taxon>
        <taxon>Microctonus</taxon>
    </lineage>
</organism>
<reference evidence="6" key="2">
    <citation type="submission" date="2023-03" db="EMBL/GenBank/DDBJ databases">
        <authorList>
            <person name="Inwood S.N."/>
            <person name="Skelly J.G."/>
            <person name="Guhlin J."/>
            <person name="Harrop T.W.R."/>
            <person name="Goldson S.G."/>
            <person name="Dearden P.K."/>
        </authorList>
    </citation>
    <scope>NUCLEOTIDE SEQUENCE</scope>
    <source>
        <strain evidence="6">Irish</strain>
        <tissue evidence="6">Whole body</tissue>
    </source>
</reference>
<sequence length="971" mass="109054">MASARMKRHGRPALLLPLSLLVLATCINALTILPDSLAKEVKKNETTSKSFNTVVKFEPLISTTTVAVQPLINLSEVNEDVDHKSHKVTVRPHVSSIKIDDNKTKLGPDPNENRMSEILAKANEKIPSKELPTLAQPFVNPKNVIMQELNTLDGSESSNEKIQDEVAKVIKAQAQRPQSKQRMSLTTSSSIIPSSVKLGNPLRNRAMKDLLLAEAGAAYDDDQDEDDEDDEDAEDDDEDDDDDDDDDDNYDEDDTDDEEVMLNCPDYCKCIGQYAAATTARCSKLIDKQSFGPSIAHLVIENAGDITLGPHELHSHGLDHLESITIVNTKISKIDRTAFDGIKYLYAVNLTNNGLLDIHPDTFQNNTQLSLLTVSSPVFDKRSENLVENYLFNVPSLTELDFSGNYYPNWSKLSFTKMPNLAYLNLHKNRLFNVDKAMFAPLKSLVELDLSDTYLTEVPKDFLDGISLETLKIAGNGLTTLANISSDELNVLDASRNEINIIAKDDLLGVKALEQLVITDNRLKRIHQHAFARLNQLDHLDISNNNLGLLTEHHLRNNPRLQVLLMNNNPELGILPVFQLNGFDYNRYSIYRFECANCGLKTILNDTFNAMSALTQLNLARNRLKSLPLDLFKSLTSLRLLDLSDNLISIIPSNMLHGALGLTKLNIAGNPLFTLQITPFLQTPDLTRLDASRCQLRRIWSEARQPLKSLRFLSVHGNELERITVEELKAMPRLAGLDARGNPMSCDTDLSGAIQWLSSHGVMPTEIVRSLNYQDAEYNVKYETISQWSDLEKLICENDYDGPPARPLPRKPPTTSSPSASFDDDNDEDDDDNNDDTINTINHGTRFFDKNDKIWLELDKDDDYEDYTLTSQKVYHHWYNSTVILSIFTVVMATIAIIIVIIQFARHMANRKGGPVIRPPMILRQGLVDNKNCGLVYKPLQEEIATPHMPKRGSFYSSSTFHYDKIVPESV</sequence>
<dbReference type="InterPro" id="IPR001611">
    <property type="entry name" value="Leu-rich_rpt"/>
</dbReference>
<dbReference type="InterPro" id="IPR003591">
    <property type="entry name" value="Leu-rich_rpt_typical-subtyp"/>
</dbReference>
<dbReference type="PROSITE" id="PS51450">
    <property type="entry name" value="LRR"/>
    <property type="match status" value="1"/>
</dbReference>
<feature type="region of interest" description="Disordered" evidence="3">
    <location>
        <begin position="173"/>
        <end position="198"/>
    </location>
</feature>
<reference evidence="6" key="1">
    <citation type="journal article" date="2023" name="bioRxiv">
        <title>Scaffold-level genome assemblies of two parasitoid biocontrol wasps reveal the parthenogenesis mechanism and an associated novel virus.</title>
        <authorList>
            <person name="Inwood S."/>
            <person name="Skelly J."/>
            <person name="Guhlin J."/>
            <person name="Harrop T."/>
            <person name="Goldson S."/>
            <person name="Dearden P."/>
        </authorList>
    </citation>
    <scope>NUCLEOTIDE SEQUENCE</scope>
    <source>
        <strain evidence="6">Irish</strain>
        <tissue evidence="6">Whole body</tissue>
    </source>
</reference>
<gene>
    <name evidence="6" type="ORF">PV328_008988</name>
</gene>
<evidence type="ECO:0000256" key="3">
    <source>
        <dbReference type="SAM" id="MobiDB-lite"/>
    </source>
</evidence>
<feature type="transmembrane region" description="Helical" evidence="4">
    <location>
        <begin position="878"/>
        <end position="902"/>
    </location>
</feature>
<evidence type="ECO:0000313" key="6">
    <source>
        <dbReference type="EMBL" id="KAK0171238.1"/>
    </source>
</evidence>
<feature type="signal peptide" evidence="5">
    <location>
        <begin position="1"/>
        <end position="29"/>
    </location>
</feature>
<feature type="compositionally biased region" description="Acidic residues" evidence="3">
    <location>
        <begin position="219"/>
        <end position="258"/>
    </location>
</feature>
<evidence type="ECO:0000256" key="1">
    <source>
        <dbReference type="ARBA" id="ARBA00022614"/>
    </source>
</evidence>
<keyword evidence="2" id="KW-0677">Repeat</keyword>
<evidence type="ECO:0000313" key="7">
    <source>
        <dbReference type="Proteomes" id="UP001168990"/>
    </source>
</evidence>